<feature type="region of interest" description="Disordered" evidence="1">
    <location>
        <begin position="374"/>
        <end position="396"/>
    </location>
</feature>
<reference evidence="2" key="1">
    <citation type="journal article" date="2014" name="Int. J. Syst. Evol. Microbiol.">
        <title>Complete genome sequence of Corynebacterium casei LMG S-19264T (=DSM 44701T), isolated from a smear-ripened cheese.</title>
        <authorList>
            <consortium name="US DOE Joint Genome Institute (JGI-PGF)"/>
            <person name="Walter F."/>
            <person name="Albersmeier A."/>
            <person name="Kalinowski J."/>
            <person name="Ruckert C."/>
        </authorList>
    </citation>
    <scope>NUCLEOTIDE SEQUENCE</scope>
    <source>
        <strain evidence="2">JCM 4714</strain>
    </source>
</reference>
<dbReference type="Proteomes" id="UP000655443">
    <property type="component" value="Unassembled WGS sequence"/>
</dbReference>
<comment type="caution">
    <text evidence="2">The sequence shown here is derived from an EMBL/GenBank/DDBJ whole genome shotgun (WGS) entry which is preliminary data.</text>
</comment>
<proteinExistence type="predicted"/>
<keyword evidence="3" id="KW-1185">Reference proteome</keyword>
<feature type="region of interest" description="Disordered" evidence="1">
    <location>
        <begin position="1"/>
        <end position="31"/>
    </location>
</feature>
<reference evidence="2" key="2">
    <citation type="submission" date="2020-09" db="EMBL/GenBank/DDBJ databases">
        <authorList>
            <person name="Sun Q."/>
            <person name="Ohkuma M."/>
        </authorList>
    </citation>
    <scope>NUCLEOTIDE SEQUENCE</scope>
    <source>
        <strain evidence="2">JCM 4714</strain>
    </source>
</reference>
<accession>A0A918YQJ3</accession>
<dbReference type="InterPro" id="IPR011990">
    <property type="entry name" value="TPR-like_helical_dom_sf"/>
</dbReference>
<protein>
    <recommendedName>
        <fullName evidence="4">Tetratricopeptide repeat protein</fullName>
    </recommendedName>
</protein>
<dbReference type="SUPFAM" id="SSF48452">
    <property type="entry name" value="TPR-like"/>
    <property type="match status" value="1"/>
</dbReference>
<dbReference type="Gene3D" id="1.25.40.10">
    <property type="entry name" value="Tetratricopeptide repeat domain"/>
    <property type="match status" value="1"/>
</dbReference>
<name>A0A918YQJ3_9ACTN</name>
<evidence type="ECO:0000256" key="1">
    <source>
        <dbReference type="SAM" id="MobiDB-lite"/>
    </source>
</evidence>
<evidence type="ECO:0000313" key="3">
    <source>
        <dbReference type="Proteomes" id="UP000655443"/>
    </source>
</evidence>
<feature type="compositionally biased region" description="Pro residues" evidence="1">
    <location>
        <begin position="1"/>
        <end position="11"/>
    </location>
</feature>
<organism evidence="2 3">
    <name type="scientific">Streptomyces alanosinicus</name>
    <dbReference type="NCBI Taxonomy" id="68171"/>
    <lineage>
        <taxon>Bacteria</taxon>
        <taxon>Bacillati</taxon>
        <taxon>Actinomycetota</taxon>
        <taxon>Actinomycetes</taxon>
        <taxon>Kitasatosporales</taxon>
        <taxon>Streptomycetaceae</taxon>
        <taxon>Streptomyces</taxon>
    </lineage>
</organism>
<gene>
    <name evidence="2" type="ORF">GCM10010339_70590</name>
</gene>
<dbReference type="AlphaFoldDB" id="A0A918YQJ3"/>
<dbReference type="EMBL" id="BMVG01000028">
    <property type="protein sequence ID" value="GHE11348.1"/>
    <property type="molecule type" value="Genomic_DNA"/>
</dbReference>
<evidence type="ECO:0000313" key="2">
    <source>
        <dbReference type="EMBL" id="GHE11348.1"/>
    </source>
</evidence>
<evidence type="ECO:0008006" key="4">
    <source>
        <dbReference type="Google" id="ProtNLM"/>
    </source>
</evidence>
<sequence>MSPPQVAPLPVPGSAAQYQPPASGAQFTPLSTPEWESSLDIAKRLNATTSSNTDPATVSVLEQGVADLVARYETEGPHRLAPEAVDLRNFIQDRLEGQQPPRQREALFRLAAQASGLLGYMAVNAGREVVAEAYCKEAEELAKEIADRALIMWVQGTRSLNAYYAGHYDEAVQWAEAGLQIAPNHPQAIRLQSNGRARALGKLGDRPGAERAIAAAEELSSDHQVAVGLTSCISFEPYGMARTLANAATVHVALANAPQVLAYADQIDELVEQSDSAWSQALVRLDVATALLAGPRPDVEHAMVLGRQVLEAGGGPPIRSVVQRAGELYAGASRWQDLPAVREYDDALRSWQSAPQTRDLATSAKMACLTEQTRRAANAAHSRPGRISSHSSAQHN</sequence>